<reference evidence="1" key="1">
    <citation type="submission" date="2021-01" db="EMBL/GenBank/DDBJ databases">
        <authorList>
            <person name="Corre E."/>
            <person name="Pelletier E."/>
            <person name="Niang G."/>
            <person name="Scheremetjew M."/>
            <person name="Finn R."/>
            <person name="Kale V."/>
            <person name="Holt S."/>
            <person name="Cochrane G."/>
            <person name="Meng A."/>
            <person name="Brown T."/>
            <person name="Cohen L."/>
        </authorList>
    </citation>
    <scope>NUCLEOTIDE SEQUENCE</scope>
    <source>
        <strain evidence="1">CCMP722</strain>
    </source>
</reference>
<protein>
    <submittedName>
        <fullName evidence="1">Uncharacterized protein</fullName>
    </submittedName>
</protein>
<proteinExistence type="predicted"/>
<sequence length="120" mass="13073">MLGFAWLRPEPARPINFMLVDMMESFRLLKLDPVLATLKLPPPALSSPTLPLRLSRLSRSGSASPAGFPAPLRGVRGRVLEDPLDTVLASAGLESADCDFFRGEPERSFCMGLPLLIRGL</sequence>
<dbReference type="AlphaFoldDB" id="A0A7S0WR38"/>
<evidence type="ECO:0000313" key="1">
    <source>
        <dbReference type="EMBL" id="CAD8679362.1"/>
    </source>
</evidence>
<organism evidence="1">
    <name type="scientific">Pyramimonas obovata</name>
    <dbReference type="NCBI Taxonomy" id="1411642"/>
    <lineage>
        <taxon>Eukaryota</taxon>
        <taxon>Viridiplantae</taxon>
        <taxon>Chlorophyta</taxon>
        <taxon>Pyramimonadophyceae</taxon>
        <taxon>Pyramimonadales</taxon>
        <taxon>Pyramimonadaceae</taxon>
        <taxon>Pyramimonas</taxon>
        <taxon>Pyramimonas incertae sedis</taxon>
    </lineage>
</organism>
<gene>
    <name evidence="1" type="ORF">POBO1169_LOCUS14520</name>
</gene>
<name>A0A7S0WR38_9CHLO</name>
<accession>A0A7S0WR38</accession>
<dbReference type="EMBL" id="HBFA01028687">
    <property type="protein sequence ID" value="CAD8679362.1"/>
    <property type="molecule type" value="Transcribed_RNA"/>
</dbReference>